<dbReference type="AlphaFoldDB" id="A0A381S513"/>
<dbReference type="Pfam" id="PF10609">
    <property type="entry name" value="ParA"/>
    <property type="match status" value="1"/>
</dbReference>
<dbReference type="InterPro" id="IPR027417">
    <property type="entry name" value="P-loop_NTPase"/>
</dbReference>
<proteinExistence type="predicted"/>
<dbReference type="InterPro" id="IPR050625">
    <property type="entry name" value="ParA/MinD_ATPase"/>
</dbReference>
<dbReference type="GO" id="GO:0051782">
    <property type="term" value="P:negative regulation of cell division"/>
    <property type="evidence" value="ECO:0007669"/>
    <property type="project" value="TreeGrafter"/>
</dbReference>
<dbReference type="GO" id="GO:0009898">
    <property type="term" value="C:cytoplasmic side of plasma membrane"/>
    <property type="evidence" value="ECO:0007669"/>
    <property type="project" value="TreeGrafter"/>
</dbReference>
<dbReference type="PANTHER" id="PTHR43384:SF4">
    <property type="entry name" value="CELLULOSE BIOSYNTHESIS PROTEIN BCSQ-RELATED"/>
    <property type="match status" value="1"/>
</dbReference>
<evidence type="ECO:0000256" key="2">
    <source>
        <dbReference type="ARBA" id="ARBA00022840"/>
    </source>
</evidence>
<dbReference type="Gene3D" id="3.40.50.300">
    <property type="entry name" value="P-loop containing nucleotide triphosphate hydrolases"/>
    <property type="match status" value="1"/>
</dbReference>
<dbReference type="GO" id="GO:0016887">
    <property type="term" value="F:ATP hydrolysis activity"/>
    <property type="evidence" value="ECO:0007669"/>
    <property type="project" value="TreeGrafter"/>
</dbReference>
<dbReference type="GO" id="GO:0005524">
    <property type="term" value="F:ATP binding"/>
    <property type="evidence" value="ECO:0007669"/>
    <property type="project" value="UniProtKB-KW"/>
</dbReference>
<keyword evidence="1" id="KW-0547">Nucleotide-binding</keyword>
<sequence length="313" mass="35056">MEKKIWAIGGGKGGVGKSYVAGNLGILLAQKGHNVVLADLDLGGANLHTWLGVSNPIKGITEFIERDIPDIKKLLIPTDMSGLRLISGAKDGVEIANMKHTQKRRFVTALRQLDADYIVIDLGAGTAYNTVDFFLLADTQIIIVIPEPTSIENAYRFIKNSFYRQILHNSEKFKIKSTIKNILRKDNPFNINTPKQLIAYMNQLGGNAAVFIEEQQQLFMPSIILNQVRSEKEKKIGVAMEKACLKYFNLNVKISGYLDFDETVRQSVIDREPLAKNSLESVPVQQLSIICEKLLQEEKERTKKNNLLSQLAL</sequence>
<evidence type="ECO:0000256" key="1">
    <source>
        <dbReference type="ARBA" id="ARBA00022741"/>
    </source>
</evidence>
<dbReference type="GO" id="GO:0005829">
    <property type="term" value="C:cytosol"/>
    <property type="evidence" value="ECO:0007669"/>
    <property type="project" value="TreeGrafter"/>
</dbReference>
<gene>
    <name evidence="3" type="ORF">METZ01_LOCUS51388</name>
</gene>
<name>A0A381S513_9ZZZZ</name>
<reference evidence="3" key="1">
    <citation type="submission" date="2018-05" db="EMBL/GenBank/DDBJ databases">
        <authorList>
            <person name="Lanie J.A."/>
            <person name="Ng W.-L."/>
            <person name="Kazmierczak K.M."/>
            <person name="Andrzejewski T.M."/>
            <person name="Davidsen T.M."/>
            <person name="Wayne K.J."/>
            <person name="Tettelin H."/>
            <person name="Glass J.I."/>
            <person name="Rusch D."/>
            <person name="Podicherti R."/>
            <person name="Tsui H.-C.T."/>
            <person name="Winkler M.E."/>
        </authorList>
    </citation>
    <scope>NUCLEOTIDE SEQUENCE</scope>
</reference>
<keyword evidence="2" id="KW-0067">ATP-binding</keyword>
<dbReference type="PANTHER" id="PTHR43384">
    <property type="entry name" value="SEPTUM SITE-DETERMINING PROTEIN MIND HOMOLOG, CHLOROPLASTIC-RELATED"/>
    <property type="match status" value="1"/>
</dbReference>
<dbReference type="EMBL" id="UINC01002613">
    <property type="protein sequence ID" value="SUZ98534.1"/>
    <property type="molecule type" value="Genomic_DNA"/>
</dbReference>
<accession>A0A381S513</accession>
<dbReference type="SUPFAM" id="SSF52540">
    <property type="entry name" value="P-loop containing nucleoside triphosphate hydrolases"/>
    <property type="match status" value="1"/>
</dbReference>
<protein>
    <submittedName>
        <fullName evidence="3">Uncharacterized protein</fullName>
    </submittedName>
</protein>
<dbReference type="InterPro" id="IPR033756">
    <property type="entry name" value="YlxH/NBP35"/>
</dbReference>
<evidence type="ECO:0000313" key="3">
    <source>
        <dbReference type="EMBL" id="SUZ98534.1"/>
    </source>
</evidence>
<organism evidence="3">
    <name type="scientific">marine metagenome</name>
    <dbReference type="NCBI Taxonomy" id="408172"/>
    <lineage>
        <taxon>unclassified sequences</taxon>
        <taxon>metagenomes</taxon>
        <taxon>ecological metagenomes</taxon>
    </lineage>
</organism>